<dbReference type="PANTHER" id="PTHR14741:SF32">
    <property type="entry name" value="TRIMETHYLGUANOSINE SYNTHASE"/>
    <property type="match status" value="1"/>
</dbReference>
<dbReference type="PANTHER" id="PTHR14741">
    <property type="entry name" value="S-ADENOSYLMETHIONINE-DEPENDENT METHYLTRANSFERASE RELATED"/>
    <property type="match status" value="1"/>
</dbReference>
<dbReference type="Pfam" id="PF18096">
    <property type="entry name" value="Thump_like"/>
    <property type="match status" value="1"/>
</dbReference>
<evidence type="ECO:0000313" key="4">
    <source>
        <dbReference type="Proteomes" id="UP000192678"/>
    </source>
</evidence>
<dbReference type="GO" id="GO:0008168">
    <property type="term" value="F:methyltransferase activity"/>
    <property type="evidence" value="ECO:0007669"/>
    <property type="project" value="UniProtKB-KW"/>
</dbReference>
<proteinExistence type="predicted"/>
<evidence type="ECO:0000259" key="1">
    <source>
        <dbReference type="Pfam" id="PF18096"/>
    </source>
</evidence>
<dbReference type="SUPFAM" id="SSF53335">
    <property type="entry name" value="S-adenosyl-L-methionine-dependent methyltransferases"/>
    <property type="match status" value="1"/>
</dbReference>
<dbReference type="InterPro" id="IPR054168">
    <property type="entry name" value="PG_1098_Fer"/>
</dbReference>
<feature type="domain" description="PG-1098 ferredoxin-like" evidence="2">
    <location>
        <begin position="279"/>
        <end position="322"/>
    </location>
</feature>
<dbReference type="Gene3D" id="1.10.10.1110">
    <property type="entry name" value="Methyltransferase PG1098, N-terminal domain"/>
    <property type="match status" value="1"/>
</dbReference>
<evidence type="ECO:0000259" key="2">
    <source>
        <dbReference type="Pfam" id="PF22013"/>
    </source>
</evidence>
<accession>A0A1W2CPK2</accession>
<keyword evidence="3" id="KW-0489">Methyltransferase</keyword>
<name>A0A1W2CPK2_9SPHI</name>
<dbReference type="InterPro" id="IPR041497">
    <property type="entry name" value="Thump-like"/>
</dbReference>
<protein>
    <submittedName>
        <fullName evidence="3">RNA cap guanine-N2 methyltransferase</fullName>
    </submittedName>
</protein>
<evidence type="ECO:0000313" key="3">
    <source>
        <dbReference type="EMBL" id="SMC87160.1"/>
    </source>
</evidence>
<keyword evidence="3" id="KW-0808">Transferase</keyword>
<feature type="domain" description="THUMP-like" evidence="1">
    <location>
        <begin position="323"/>
        <end position="380"/>
    </location>
</feature>
<dbReference type="GO" id="GO:0032259">
    <property type="term" value="P:methylation"/>
    <property type="evidence" value="ECO:0007669"/>
    <property type="project" value="UniProtKB-KW"/>
</dbReference>
<dbReference type="Pfam" id="PF22013">
    <property type="entry name" value="PG_1098_Fer"/>
    <property type="match status" value="1"/>
</dbReference>
<dbReference type="RefSeq" id="WP_084289223.1">
    <property type="nucleotide sequence ID" value="NZ_FWYB01000004.1"/>
</dbReference>
<keyword evidence="4" id="KW-1185">Reference proteome</keyword>
<dbReference type="EMBL" id="FWYB01000004">
    <property type="protein sequence ID" value="SMC87160.1"/>
    <property type="molecule type" value="Genomic_DNA"/>
</dbReference>
<dbReference type="Proteomes" id="UP000192678">
    <property type="component" value="Unassembled WGS sequence"/>
</dbReference>
<sequence length="394" mass="44624">MNKHILDQSVQEFISHHLNDDVHKIAMSKSPFKEVESRELANQIAAKNKSARKLPEWYNHSCIYYPPLLSIEQCSSETTAAYKAKLPIGNSLIDLTGGFGVDSHYFAKVVSSVVHCEINPELSEIAAHNAGILGQNNIEFLATDGIEYLKNTTAKFDTIYIDPARRSTSGKVFMLKDCTPNVVEHLDLLLEKSSRIIIKTAPLLDLTAGLKELKYVSEIHIVSVKNECKELLWVIDKVEGLNVKITSVTLNETEKHFSFYKGDEETRETHILAETPSGYLYEPDTALLKGGAFNLIGLTYGLEKLHLHTQLYTSEIINSKFPGRIFRINRVISSGELKKEKQLIGNVIVRNYRDKAENLVKKYKIKPDNHRFLIFTESKKDGYIVIDATIEQHY</sequence>
<gene>
    <name evidence="3" type="ORF">SAMN04488101_104107</name>
</gene>
<dbReference type="InterPro" id="IPR029063">
    <property type="entry name" value="SAM-dependent_MTases_sf"/>
</dbReference>
<dbReference type="OrthoDB" id="1000417at2"/>
<dbReference type="Gene3D" id="3.40.50.150">
    <property type="entry name" value="Vaccinia Virus protein VP39"/>
    <property type="match status" value="1"/>
</dbReference>
<organism evidence="3 4">
    <name type="scientific">Pedobacter nyackensis</name>
    <dbReference type="NCBI Taxonomy" id="475255"/>
    <lineage>
        <taxon>Bacteria</taxon>
        <taxon>Pseudomonadati</taxon>
        <taxon>Bacteroidota</taxon>
        <taxon>Sphingobacteriia</taxon>
        <taxon>Sphingobacteriales</taxon>
        <taxon>Sphingobacteriaceae</taxon>
        <taxon>Pedobacter</taxon>
    </lineage>
</organism>
<dbReference type="AlphaFoldDB" id="A0A1W2CPK2"/>
<reference evidence="3 4" key="1">
    <citation type="submission" date="2017-04" db="EMBL/GenBank/DDBJ databases">
        <authorList>
            <person name="Afonso C.L."/>
            <person name="Miller P.J."/>
            <person name="Scott M.A."/>
            <person name="Spackman E."/>
            <person name="Goraichik I."/>
            <person name="Dimitrov K.M."/>
            <person name="Suarez D.L."/>
            <person name="Swayne D.E."/>
        </authorList>
    </citation>
    <scope>NUCLEOTIDE SEQUENCE [LARGE SCALE GENOMIC DNA]</scope>
    <source>
        <strain evidence="3 4">DSM 19625</strain>
    </source>
</reference>
<dbReference type="CDD" id="cd02440">
    <property type="entry name" value="AdoMet_MTases"/>
    <property type="match status" value="1"/>
</dbReference>
<dbReference type="STRING" id="475255.SAMN04488101_104107"/>